<dbReference type="InterPro" id="IPR036397">
    <property type="entry name" value="RNaseH_sf"/>
</dbReference>
<protein>
    <submittedName>
        <fullName evidence="1">Uncharacterized protein</fullName>
    </submittedName>
</protein>
<dbReference type="Pfam" id="PF01359">
    <property type="entry name" value="Transposase_1"/>
    <property type="match status" value="1"/>
</dbReference>
<evidence type="ECO:0000313" key="1">
    <source>
        <dbReference type="EMBL" id="EYC04402.1"/>
    </source>
</evidence>
<dbReference type="InterPro" id="IPR001888">
    <property type="entry name" value="Transposase_1"/>
</dbReference>
<reference evidence="2" key="1">
    <citation type="journal article" date="2015" name="Nat. Genet.">
        <title>The genome and transcriptome of the zoonotic hookworm Ancylostoma ceylanicum identify infection-specific gene families.</title>
        <authorList>
            <person name="Schwarz E.M."/>
            <person name="Hu Y."/>
            <person name="Antoshechkin I."/>
            <person name="Miller M.M."/>
            <person name="Sternberg P.W."/>
            <person name="Aroian R.V."/>
        </authorList>
    </citation>
    <scope>NUCLEOTIDE SEQUENCE</scope>
    <source>
        <strain evidence="2">HY135</strain>
    </source>
</reference>
<dbReference type="AlphaFoldDB" id="A0A016TP32"/>
<dbReference type="GO" id="GO:0003676">
    <property type="term" value="F:nucleic acid binding"/>
    <property type="evidence" value="ECO:0007669"/>
    <property type="project" value="InterPro"/>
</dbReference>
<gene>
    <name evidence="1" type="primary">Acey_s0088.g2183</name>
    <name evidence="1" type="ORF">Y032_0088g2183</name>
</gene>
<evidence type="ECO:0000313" key="2">
    <source>
        <dbReference type="Proteomes" id="UP000024635"/>
    </source>
</evidence>
<comment type="caution">
    <text evidence="1">The sequence shown here is derived from an EMBL/GenBank/DDBJ whole genome shotgun (WGS) entry which is preliminary data.</text>
</comment>
<dbReference type="Gene3D" id="3.30.420.10">
    <property type="entry name" value="Ribonuclease H-like superfamily/Ribonuclease H"/>
    <property type="match status" value="1"/>
</dbReference>
<dbReference type="Proteomes" id="UP000024635">
    <property type="component" value="Unassembled WGS sequence"/>
</dbReference>
<dbReference type="EMBL" id="JARK01001424">
    <property type="protein sequence ID" value="EYC04402.1"/>
    <property type="molecule type" value="Genomic_DNA"/>
</dbReference>
<organism evidence="1 2">
    <name type="scientific">Ancylostoma ceylanicum</name>
    <dbReference type="NCBI Taxonomy" id="53326"/>
    <lineage>
        <taxon>Eukaryota</taxon>
        <taxon>Metazoa</taxon>
        <taxon>Ecdysozoa</taxon>
        <taxon>Nematoda</taxon>
        <taxon>Chromadorea</taxon>
        <taxon>Rhabditida</taxon>
        <taxon>Rhabditina</taxon>
        <taxon>Rhabditomorpha</taxon>
        <taxon>Strongyloidea</taxon>
        <taxon>Ancylostomatidae</taxon>
        <taxon>Ancylostomatinae</taxon>
        <taxon>Ancylostoma</taxon>
    </lineage>
</organism>
<dbReference type="STRING" id="53326.A0A016TP32"/>
<proteinExistence type="predicted"/>
<sequence length="133" mass="15381">MANYVWKGTSFRCLLYHHRRSPASVRKGTKVITVCDDDLTQSDLLRRAKVATGLPSYRSIKNWMKLIFTIDEKWCLYVNIMRSPSWVDKDEQHEAQPKAGLHPLEVMISAWCDFKGIIHSDVLPRYSALTVDL</sequence>
<name>A0A016TP32_9BILA</name>
<keyword evidence="2" id="KW-1185">Reference proteome</keyword>
<accession>A0A016TP32</accession>